<dbReference type="EMBL" id="CP159279">
    <property type="protein sequence ID" value="XCH13045.1"/>
    <property type="molecule type" value="Genomic_DNA"/>
</dbReference>
<proteinExistence type="predicted"/>
<feature type="region of interest" description="Disordered" evidence="1">
    <location>
        <begin position="1"/>
        <end position="26"/>
    </location>
</feature>
<feature type="compositionally biased region" description="Low complexity" evidence="1">
    <location>
        <begin position="63"/>
        <end position="78"/>
    </location>
</feature>
<protein>
    <submittedName>
        <fullName evidence="2">Uncharacterized protein</fullName>
    </submittedName>
</protein>
<reference evidence="2" key="1">
    <citation type="submission" date="2024-06" db="EMBL/GenBank/DDBJ databases">
        <title>Biodegradation of dimethachlon by Arthrobacter sp. K5: mechanistic insights and ecological implications.</title>
        <authorList>
            <person name="Hu S."/>
            <person name="Lu P."/>
        </authorList>
    </citation>
    <scope>NUCLEOTIDE SEQUENCE</scope>
    <source>
        <strain evidence="2">K5</strain>
    </source>
</reference>
<evidence type="ECO:0000313" key="2">
    <source>
        <dbReference type="EMBL" id="XCH13045.1"/>
    </source>
</evidence>
<accession>A0AAU8EW83</accession>
<name>A0AAU8EW83_9MICC</name>
<feature type="region of interest" description="Disordered" evidence="1">
    <location>
        <begin position="44"/>
        <end position="115"/>
    </location>
</feature>
<dbReference type="AlphaFoldDB" id="A0AAU8EW83"/>
<feature type="region of interest" description="Disordered" evidence="1">
    <location>
        <begin position="146"/>
        <end position="175"/>
    </location>
</feature>
<feature type="compositionally biased region" description="Basic and acidic residues" evidence="1">
    <location>
        <begin position="50"/>
        <end position="60"/>
    </location>
</feature>
<gene>
    <name evidence="2" type="ORF">ABRP34_08740</name>
</gene>
<dbReference type="RefSeq" id="WP_353712912.1">
    <property type="nucleotide sequence ID" value="NZ_CP159279.1"/>
</dbReference>
<evidence type="ECO:0000256" key="1">
    <source>
        <dbReference type="SAM" id="MobiDB-lite"/>
    </source>
</evidence>
<feature type="compositionally biased region" description="Basic and acidic residues" evidence="1">
    <location>
        <begin position="154"/>
        <end position="164"/>
    </location>
</feature>
<organism evidence="2">
    <name type="scientific">Arthrobacter sp. K5</name>
    <dbReference type="NCBI Taxonomy" id="2839623"/>
    <lineage>
        <taxon>Bacteria</taxon>
        <taxon>Bacillati</taxon>
        <taxon>Actinomycetota</taxon>
        <taxon>Actinomycetes</taxon>
        <taxon>Micrococcales</taxon>
        <taxon>Micrococcaceae</taxon>
        <taxon>Arthrobacter</taxon>
    </lineage>
</organism>
<sequence>MRSGDPAAASLPTSPPHRKATSAVVPMDVKCVRSATAYAATVTSTTARYRRAEADGETLIRRTTATTDTTDSSTTSTSRENRLQPAPAAARPSTVPVDSSRPRAAGASRTPAAIPATGNAAPAAIFGHPHDRLFIHVQALNRATISSAASEDGNNDHQDLDPDKPQQAARLHGKE</sequence>